<keyword evidence="2" id="KW-1185">Reference proteome</keyword>
<name>A0ACC4DD52_PURLI</name>
<dbReference type="Proteomes" id="UP001638806">
    <property type="component" value="Unassembled WGS sequence"/>
</dbReference>
<comment type="caution">
    <text evidence="1">The sequence shown here is derived from an EMBL/GenBank/DDBJ whole genome shotgun (WGS) entry which is preliminary data.</text>
</comment>
<accession>A0ACC4DD52</accession>
<reference evidence="1" key="1">
    <citation type="submission" date="2024-12" db="EMBL/GenBank/DDBJ databases">
        <title>Comparative genomics and development of molecular markers within Purpureocillium lilacinum and among Purpureocillium species.</title>
        <authorList>
            <person name="Yeh Z.-Y."/>
            <person name="Ni N.-T."/>
            <person name="Lo P.-H."/>
            <person name="Mushyakhwo K."/>
            <person name="Lin C.-F."/>
            <person name="Nai Y.-S."/>
        </authorList>
    </citation>
    <scope>NUCLEOTIDE SEQUENCE</scope>
    <source>
        <strain evidence="1">NCHU-NPUST-175</strain>
    </source>
</reference>
<evidence type="ECO:0000313" key="2">
    <source>
        <dbReference type="Proteomes" id="UP001638806"/>
    </source>
</evidence>
<dbReference type="EMBL" id="JBGNUJ010000011">
    <property type="protein sequence ID" value="KAL3954280.1"/>
    <property type="molecule type" value="Genomic_DNA"/>
</dbReference>
<evidence type="ECO:0000313" key="1">
    <source>
        <dbReference type="EMBL" id="KAL3954280.1"/>
    </source>
</evidence>
<organism evidence="1 2">
    <name type="scientific">Purpureocillium lilacinum</name>
    <name type="common">Paecilomyces lilacinus</name>
    <dbReference type="NCBI Taxonomy" id="33203"/>
    <lineage>
        <taxon>Eukaryota</taxon>
        <taxon>Fungi</taxon>
        <taxon>Dikarya</taxon>
        <taxon>Ascomycota</taxon>
        <taxon>Pezizomycotina</taxon>
        <taxon>Sordariomycetes</taxon>
        <taxon>Hypocreomycetidae</taxon>
        <taxon>Hypocreales</taxon>
        <taxon>Ophiocordycipitaceae</taxon>
        <taxon>Purpureocillium</taxon>
    </lineage>
</organism>
<gene>
    <name evidence="1" type="ORF">ACCO45_012236</name>
</gene>
<proteinExistence type="predicted"/>
<protein>
    <submittedName>
        <fullName evidence="1">Uncharacterized protein</fullName>
    </submittedName>
</protein>
<sequence length="553" mass="58302">MLSHMYPLAILAASASATAVFDQKLLGPAYPAPSNLAAASAIREAAASISSALKSALDSGHSPFGNFTGKATSLSLEAVSAIDDGSSPILDFHYTAAELNTSAGSTSRVAADTVYRIGSVSKLFTVYALLLHGGAQYRDRPVTDFVPELRRAAALPGADDAVERVQWRDVTVGALASQLSGIGRDYNNADLVSQGFPWKEAGLPPLPPSEIPTCAGNSSQPPCNRKEYFEGFIKRRPVLPPFTAPVYSNAAYRILGYVVEAIAGSPYDAVLARSVLRPLGLKKTSTASPSGSGVGVIPPGDSGWGRPLGDEVSTGGLYSSSHDLAVFGRALLTSKQLSRLATRHWMKPHSHTASPSASVGAPWEIARTRSRVTSGYAVDLYTKSGSDGQYNALLVLVPEFQVVVSLLAAGPDSGPVVTAAAETVLQALLPALDGVRLLVTQWISNGVDVRQVAQAYADATKGGVIESIRLYPTGLYAPGKAAFRAVLQTVPSDFNSSIPRILDPRASQWSAMDQLMYGEVAVDDFVFRLDGHGRAVAVEPRVLRQTLQRVGGK</sequence>